<sequence>MSDLKVLKKREEIDSKDKWKVEKIFKSDEEWEAAFKNLQEEAPKLKEFEGKLNNSENIKVFLDKYVDLGVKAETIYVYAHLKCDEDTSNSKYQAMMNKVDAYMAEYASYTAYFVPEILSLDEEEVKNIINNTEDLKLYKFMFEDILKEKPHILSKSEEELLASVSDCLEAPSSIHNMLTNADMKFGDIVDEDGEKVELTEGNYSGFIKSKDRNVRKEAFKTLFNRYKELENTLATTLSSSIKNFNFGAKIRKYNSALEASLKPNDIPVEVYKNAVKTIDDNLKSLHRYVSLKKKLLGLDEMHMYDLYVPVIEIPKEHIEFDKAVDMVIEGLNPLGEEYLNIFKSGVEDGWIDIYQNKGKRGGAYSWGGYKTMPYVLLNYNYELNDVSTLAHEMGHSIHSYYSRKEQPYIYAGYTLFCAEVASTTNEALLINYLINKENDKRKRLYLINQELEQIRTTVFRQLMFAEFELFTHETLEKGTPLTAEDYNKAWHDLNVKYFGPDMIVDDEIDIEWARIPHFYSDFYVYQYATGYAAASAFAKAILEGKEGAVDKYITFLKSGGSDYPIEILKKAGVDMTTSQPLEATIERFNELLDMLDKEIN</sequence>
<comment type="cofactor">
    <cofactor evidence="6">
        <name>Zn(2+)</name>
        <dbReference type="ChEBI" id="CHEBI:29105"/>
    </cofactor>
    <text evidence="6">Binds 1 zinc ion.</text>
</comment>
<evidence type="ECO:0000256" key="3">
    <source>
        <dbReference type="ARBA" id="ARBA00022801"/>
    </source>
</evidence>
<evidence type="ECO:0000256" key="1">
    <source>
        <dbReference type="ARBA" id="ARBA00022670"/>
    </source>
</evidence>
<dbReference type="InterPro" id="IPR004438">
    <property type="entry name" value="Peptidase_M3B"/>
</dbReference>
<comment type="caution">
    <text evidence="9">The sequence shown here is derived from an EMBL/GenBank/DDBJ whole genome shotgun (WGS) entry which is preliminary data.</text>
</comment>
<evidence type="ECO:0000256" key="6">
    <source>
        <dbReference type="RuleBase" id="RU368091"/>
    </source>
</evidence>
<evidence type="ECO:0000259" key="7">
    <source>
        <dbReference type="Pfam" id="PF01432"/>
    </source>
</evidence>
<dbReference type="CDD" id="cd09608">
    <property type="entry name" value="M3B_PepF"/>
    <property type="match status" value="1"/>
</dbReference>
<comment type="similarity">
    <text evidence="6">Belongs to the peptidase M3B family.</text>
</comment>
<dbReference type="Gene3D" id="1.20.140.70">
    <property type="entry name" value="Oligopeptidase f, N-terminal domain"/>
    <property type="match status" value="1"/>
</dbReference>
<dbReference type="PANTHER" id="PTHR11804:SF84">
    <property type="entry name" value="SACCHAROLYSIN"/>
    <property type="match status" value="1"/>
</dbReference>
<feature type="domain" description="Oligopeptidase F N-terminal" evidence="8">
    <location>
        <begin position="116"/>
        <end position="185"/>
    </location>
</feature>
<reference evidence="9 10" key="1">
    <citation type="submission" date="2020-08" db="EMBL/GenBank/DDBJ databases">
        <title>A Genomic Blueprint of the Chicken Gut Microbiome.</title>
        <authorList>
            <person name="Gilroy R."/>
            <person name="Ravi A."/>
            <person name="Getino M."/>
            <person name="Pursley I."/>
            <person name="Horton D.L."/>
            <person name="Alikhan N.-F."/>
            <person name="Baker D."/>
            <person name="Gharbi K."/>
            <person name="Hall N."/>
            <person name="Watson M."/>
            <person name="Adriaenssens E.M."/>
            <person name="Foster-Nyarko E."/>
            <person name="Jarju S."/>
            <person name="Secka A."/>
            <person name="Antonio M."/>
            <person name="Oren A."/>
            <person name="Chaudhuri R."/>
            <person name="La Ragione R.M."/>
            <person name="Hildebrand F."/>
            <person name="Pallen M.J."/>
        </authorList>
    </citation>
    <scope>NUCLEOTIDE SEQUENCE [LARGE SCALE GENOMIC DNA]</scope>
    <source>
        <strain evidence="9 10">Sa3CUN1</strain>
    </source>
</reference>
<keyword evidence="5 6" id="KW-0482">Metalloprotease</keyword>
<accession>A0ABR8Q184</accession>
<dbReference type="Gene3D" id="1.10.1370.20">
    <property type="entry name" value="Oligoendopeptidase f, C-terminal domain"/>
    <property type="match status" value="1"/>
</dbReference>
<feature type="domain" description="Peptidase M3A/M3B catalytic" evidence="7">
    <location>
        <begin position="207"/>
        <end position="585"/>
    </location>
</feature>
<evidence type="ECO:0000259" key="8">
    <source>
        <dbReference type="Pfam" id="PF08439"/>
    </source>
</evidence>
<dbReference type="InterPro" id="IPR045090">
    <property type="entry name" value="Pept_M3A_M3B"/>
</dbReference>
<dbReference type="Gene3D" id="1.10.287.830">
    <property type="entry name" value="putative peptidase helix hairpin domain like"/>
    <property type="match status" value="1"/>
</dbReference>
<evidence type="ECO:0000256" key="5">
    <source>
        <dbReference type="ARBA" id="ARBA00023049"/>
    </source>
</evidence>
<evidence type="ECO:0000256" key="4">
    <source>
        <dbReference type="ARBA" id="ARBA00022833"/>
    </source>
</evidence>
<dbReference type="PANTHER" id="PTHR11804">
    <property type="entry name" value="PROTEASE M3 THIMET OLIGOPEPTIDASE-RELATED"/>
    <property type="match status" value="1"/>
</dbReference>
<evidence type="ECO:0000313" key="9">
    <source>
        <dbReference type="EMBL" id="MBD7914176.1"/>
    </source>
</evidence>
<dbReference type="Proteomes" id="UP000640335">
    <property type="component" value="Unassembled WGS sequence"/>
</dbReference>
<keyword evidence="10" id="KW-1185">Reference proteome</keyword>
<keyword evidence="1 6" id="KW-0645">Protease</keyword>
<name>A0ABR8Q184_9CLOT</name>
<keyword evidence="2 6" id="KW-0479">Metal-binding</keyword>
<dbReference type="RefSeq" id="WP_191748559.1">
    <property type="nucleotide sequence ID" value="NZ_JACSQZ010000008.1"/>
</dbReference>
<keyword evidence="3 6" id="KW-0378">Hydrolase</keyword>
<dbReference type="EC" id="3.4.24.-" evidence="6"/>
<proteinExistence type="inferred from homology"/>
<dbReference type="SUPFAM" id="SSF55486">
    <property type="entry name" value="Metalloproteases ('zincins'), catalytic domain"/>
    <property type="match status" value="1"/>
</dbReference>
<protein>
    <recommendedName>
        <fullName evidence="6">Oligopeptidase F</fullName>
        <ecNumber evidence="6">3.4.24.-</ecNumber>
    </recommendedName>
</protein>
<dbReference type="NCBIfam" id="TIGR00181">
    <property type="entry name" value="pepF"/>
    <property type="match status" value="1"/>
</dbReference>
<dbReference type="Pfam" id="PF01432">
    <property type="entry name" value="Peptidase_M3"/>
    <property type="match status" value="1"/>
</dbReference>
<dbReference type="InterPro" id="IPR001567">
    <property type="entry name" value="Pept_M3A_M3B_dom"/>
</dbReference>
<dbReference type="EMBL" id="JACSQZ010000008">
    <property type="protein sequence ID" value="MBD7914176.1"/>
    <property type="molecule type" value="Genomic_DNA"/>
</dbReference>
<gene>
    <name evidence="9" type="primary">pepF</name>
    <name evidence="9" type="ORF">H9660_03360</name>
</gene>
<dbReference type="Pfam" id="PF08439">
    <property type="entry name" value="Peptidase_M3_N"/>
    <property type="match status" value="1"/>
</dbReference>
<dbReference type="InterPro" id="IPR013647">
    <property type="entry name" value="OligopepF_N_dom"/>
</dbReference>
<comment type="function">
    <text evidence="6">Has oligopeptidase activity and degrades a variety of small bioactive peptides.</text>
</comment>
<evidence type="ECO:0000256" key="2">
    <source>
        <dbReference type="ARBA" id="ARBA00022723"/>
    </source>
</evidence>
<organism evidence="9 10">
    <name type="scientific">Clostridium gallinarum</name>
    <dbReference type="NCBI Taxonomy" id="2762246"/>
    <lineage>
        <taxon>Bacteria</taxon>
        <taxon>Bacillati</taxon>
        <taxon>Bacillota</taxon>
        <taxon>Clostridia</taxon>
        <taxon>Eubacteriales</taxon>
        <taxon>Clostridiaceae</taxon>
        <taxon>Clostridium</taxon>
    </lineage>
</organism>
<keyword evidence="4 6" id="KW-0862">Zinc</keyword>
<evidence type="ECO:0000313" key="10">
    <source>
        <dbReference type="Proteomes" id="UP000640335"/>
    </source>
</evidence>
<dbReference type="InterPro" id="IPR042088">
    <property type="entry name" value="OligoPept_F_C"/>
</dbReference>